<dbReference type="AlphaFoldDB" id="A0AAV8Y9A8"/>
<evidence type="ECO:0000256" key="2">
    <source>
        <dbReference type="ARBA" id="ARBA00022676"/>
    </source>
</evidence>
<protein>
    <submittedName>
        <fullName evidence="4">Uncharacterized protein</fullName>
    </submittedName>
</protein>
<evidence type="ECO:0000256" key="1">
    <source>
        <dbReference type="ARBA" id="ARBA00009995"/>
    </source>
</evidence>
<dbReference type="SUPFAM" id="SSF53756">
    <property type="entry name" value="UDP-Glycosyltransferase/glycogen phosphorylase"/>
    <property type="match status" value="1"/>
</dbReference>
<sequence length="78" mass="8939">MPHPNIKLFITQGGLQSMEETIYNEVPCVVIPFFAEQEQNAKLMANKGFAKTVDGKPFFKERGIQKCYPRSYKKSKVI</sequence>
<dbReference type="Gene3D" id="3.40.50.2000">
    <property type="entry name" value="Glycogen Phosphorylase B"/>
    <property type="match status" value="1"/>
</dbReference>
<name>A0AAV8Y9A8_9CUCU</name>
<evidence type="ECO:0000313" key="4">
    <source>
        <dbReference type="EMBL" id="KAJ8948054.1"/>
    </source>
</evidence>
<evidence type="ECO:0000256" key="3">
    <source>
        <dbReference type="ARBA" id="ARBA00022679"/>
    </source>
</evidence>
<keyword evidence="5" id="KW-1185">Reference proteome</keyword>
<comment type="caution">
    <text evidence="4">The sequence shown here is derived from an EMBL/GenBank/DDBJ whole genome shotgun (WGS) entry which is preliminary data.</text>
</comment>
<comment type="similarity">
    <text evidence="1">Belongs to the UDP-glycosyltransferase family.</text>
</comment>
<dbReference type="PANTHER" id="PTHR48043:SF159">
    <property type="entry name" value="EG:EG0003.4 PROTEIN-RELATED"/>
    <property type="match status" value="1"/>
</dbReference>
<dbReference type="Proteomes" id="UP001162156">
    <property type="component" value="Unassembled WGS sequence"/>
</dbReference>
<accession>A0AAV8Y9A8</accession>
<dbReference type="InterPro" id="IPR002213">
    <property type="entry name" value="UDP_glucos_trans"/>
</dbReference>
<evidence type="ECO:0000313" key="5">
    <source>
        <dbReference type="Proteomes" id="UP001162156"/>
    </source>
</evidence>
<reference evidence="4" key="1">
    <citation type="journal article" date="2023" name="Insect Mol. Biol.">
        <title>Genome sequencing provides insights into the evolution of gene families encoding plant cell wall-degrading enzymes in longhorned beetles.</title>
        <authorList>
            <person name="Shin N.R."/>
            <person name="Okamura Y."/>
            <person name="Kirsch R."/>
            <person name="Pauchet Y."/>
        </authorList>
    </citation>
    <scope>NUCLEOTIDE SEQUENCE</scope>
    <source>
        <strain evidence="4">RBIC_L_NR</strain>
    </source>
</reference>
<keyword evidence="3" id="KW-0808">Transferase</keyword>
<gene>
    <name evidence="4" type="ORF">NQ314_008480</name>
</gene>
<dbReference type="InterPro" id="IPR050271">
    <property type="entry name" value="UDP-glycosyltransferase"/>
</dbReference>
<dbReference type="GO" id="GO:0008194">
    <property type="term" value="F:UDP-glycosyltransferase activity"/>
    <property type="evidence" value="ECO:0007669"/>
    <property type="project" value="InterPro"/>
</dbReference>
<dbReference type="EMBL" id="JANEYF010002325">
    <property type="protein sequence ID" value="KAJ8948054.1"/>
    <property type="molecule type" value="Genomic_DNA"/>
</dbReference>
<dbReference type="PANTHER" id="PTHR48043">
    <property type="entry name" value="EG:EG0003.4 PROTEIN-RELATED"/>
    <property type="match status" value="1"/>
</dbReference>
<keyword evidence="2" id="KW-0328">Glycosyltransferase</keyword>
<organism evidence="4 5">
    <name type="scientific">Rhamnusium bicolor</name>
    <dbReference type="NCBI Taxonomy" id="1586634"/>
    <lineage>
        <taxon>Eukaryota</taxon>
        <taxon>Metazoa</taxon>
        <taxon>Ecdysozoa</taxon>
        <taxon>Arthropoda</taxon>
        <taxon>Hexapoda</taxon>
        <taxon>Insecta</taxon>
        <taxon>Pterygota</taxon>
        <taxon>Neoptera</taxon>
        <taxon>Endopterygota</taxon>
        <taxon>Coleoptera</taxon>
        <taxon>Polyphaga</taxon>
        <taxon>Cucujiformia</taxon>
        <taxon>Chrysomeloidea</taxon>
        <taxon>Cerambycidae</taxon>
        <taxon>Lepturinae</taxon>
        <taxon>Rhagiini</taxon>
        <taxon>Rhamnusium</taxon>
    </lineage>
</organism>
<proteinExistence type="inferred from homology"/>
<dbReference type="Pfam" id="PF00201">
    <property type="entry name" value="UDPGT"/>
    <property type="match status" value="1"/>
</dbReference>